<organism evidence="8 9">
    <name type="scientific">Flammeovirga pacifica</name>
    <dbReference type="NCBI Taxonomy" id="915059"/>
    <lineage>
        <taxon>Bacteria</taxon>
        <taxon>Pseudomonadati</taxon>
        <taxon>Bacteroidota</taxon>
        <taxon>Cytophagia</taxon>
        <taxon>Cytophagales</taxon>
        <taxon>Flammeovirgaceae</taxon>
        <taxon>Flammeovirga</taxon>
    </lineage>
</organism>
<comment type="cofactor">
    <cofactor evidence="1">
        <name>Ca(2+)</name>
        <dbReference type="ChEBI" id="CHEBI:29108"/>
    </cofactor>
</comment>
<dbReference type="GO" id="GO:0004423">
    <property type="term" value="F:iduronate-2-sulfatase activity"/>
    <property type="evidence" value="ECO:0007669"/>
    <property type="project" value="InterPro"/>
</dbReference>
<protein>
    <recommendedName>
        <fullName evidence="7">Sulfatase N-terminal domain-containing protein</fullName>
    </recommendedName>
</protein>
<dbReference type="EMBL" id="JRYR02000002">
    <property type="protein sequence ID" value="OHX64284.1"/>
    <property type="molecule type" value="Genomic_DNA"/>
</dbReference>
<dbReference type="RefSeq" id="WP_084812326.1">
    <property type="nucleotide sequence ID" value="NZ_JRYR02000002.1"/>
</dbReference>
<evidence type="ECO:0000259" key="7">
    <source>
        <dbReference type="Pfam" id="PF00884"/>
    </source>
</evidence>
<dbReference type="GO" id="GO:0005737">
    <property type="term" value="C:cytoplasm"/>
    <property type="evidence" value="ECO:0007669"/>
    <property type="project" value="TreeGrafter"/>
</dbReference>
<dbReference type="PANTHER" id="PTHR45953">
    <property type="entry name" value="IDURONATE 2-SULFATASE"/>
    <property type="match status" value="1"/>
</dbReference>
<proteinExistence type="inferred from homology"/>
<evidence type="ECO:0000256" key="2">
    <source>
        <dbReference type="ARBA" id="ARBA00008779"/>
    </source>
</evidence>
<dbReference type="InterPro" id="IPR017850">
    <property type="entry name" value="Alkaline_phosphatase_core_sf"/>
</dbReference>
<keyword evidence="4" id="KW-0732">Signal</keyword>
<dbReference type="STRING" id="915059.NH26_22040"/>
<accession>A0A1S1YTB9</accession>
<dbReference type="PANTHER" id="PTHR45953:SF1">
    <property type="entry name" value="IDURONATE 2-SULFATASE"/>
    <property type="match status" value="1"/>
</dbReference>
<dbReference type="GO" id="GO:0046872">
    <property type="term" value="F:metal ion binding"/>
    <property type="evidence" value="ECO:0007669"/>
    <property type="project" value="UniProtKB-KW"/>
</dbReference>
<evidence type="ECO:0000256" key="3">
    <source>
        <dbReference type="ARBA" id="ARBA00022723"/>
    </source>
</evidence>
<dbReference type="AlphaFoldDB" id="A0A1S1YTB9"/>
<dbReference type="Proteomes" id="UP000179797">
    <property type="component" value="Unassembled WGS sequence"/>
</dbReference>
<evidence type="ECO:0000256" key="6">
    <source>
        <dbReference type="ARBA" id="ARBA00022837"/>
    </source>
</evidence>
<dbReference type="SUPFAM" id="SSF53649">
    <property type="entry name" value="Alkaline phosphatase-like"/>
    <property type="match status" value="1"/>
</dbReference>
<name>A0A1S1YTB9_FLAPC</name>
<feature type="domain" description="Sulfatase N-terminal" evidence="7">
    <location>
        <begin position="32"/>
        <end position="388"/>
    </location>
</feature>
<evidence type="ECO:0000313" key="8">
    <source>
        <dbReference type="EMBL" id="OHX64284.1"/>
    </source>
</evidence>
<evidence type="ECO:0000313" key="9">
    <source>
        <dbReference type="Proteomes" id="UP000179797"/>
    </source>
</evidence>
<sequence>MKCTNNLSTHLVLIILLFIIPFSVMAQEDKRPNVLFIAIDDINDWIGPLGGHPQAITPNIDKFCNEGAVIFNNAVCAAPICGPSRSANLSGFMPNRTGVYGNATNMIYTDLVKENATLPEYFSKNGYHTLSNGKIFHKHATENGVDFGHWAFDEHARARRYVKDSPNQKKLYSAKGGVIDGVKDEAYKSKAKLSWGPTKKDFNETVDYKVAQWTKEQLQKEFDQPFFMAVGLIKPHLPWFVPQEFFDKYDLDTIQTPEVKEDDLMDITKKDGTPLFHPTKEYQWIKKHGLEKEATRAYLANLTYADACLGIIFDALEKSGHADNTIIVIWGDHGWHLGEKQRYLKSTLWSEVTKTPFIVRTPQQKEMLYCSRTVSLIDMYPTLNALCGLPQKKEIDGHDFSSLLENPSNNWEYPGVTVSVDGTSVMTEEWHYIHYLSGVSELYDIQKDPMEWHNLIEEPQYEKIVKSLHQWVPKQRTKAQRIHYKKPKNYVDAPSDPTIKANRDINKLK</sequence>
<comment type="caution">
    <text evidence="8">The sequence shown here is derived from an EMBL/GenBank/DDBJ whole genome shotgun (WGS) entry which is preliminary data.</text>
</comment>
<gene>
    <name evidence="8" type="ORF">NH26_22040</name>
</gene>
<evidence type="ECO:0000256" key="4">
    <source>
        <dbReference type="ARBA" id="ARBA00022729"/>
    </source>
</evidence>
<keyword evidence="6" id="KW-0106">Calcium</keyword>
<keyword evidence="9" id="KW-1185">Reference proteome</keyword>
<reference evidence="8 9" key="1">
    <citation type="journal article" date="2012" name="Int. J. Syst. Evol. Microbiol.">
        <title>Flammeovirga pacifica sp. nov., isolated from deep-sea sediment.</title>
        <authorList>
            <person name="Xu H."/>
            <person name="Fu Y."/>
            <person name="Yang N."/>
            <person name="Ding Z."/>
            <person name="Lai Q."/>
            <person name="Zeng R."/>
        </authorList>
    </citation>
    <scope>NUCLEOTIDE SEQUENCE [LARGE SCALE GENOMIC DNA]</scope>
    <source>
        <strain evidence="9">DSM 24597 / LMG 26175 / WPAGA1</strain>
    </source>
</reference>
<dbReference type="OrthoDB" id="9763552at2"/>
<dbReference type="InterPro" id="IPR000917">
    <property type="entry name" value="Sulfatase_N"/>
</dbReference>
<dbReference type="Gene3D" id="3.40.720.10">
    <property type="entry name" value="Alkaline Phosphatase, subunit A"/>
    <property type="match status" value="1"/>
</dbReference>
<keyword evidence="5" id="KW-0378">Hydrolase</keyword>
<evidence type="ECO:0000256" key="5">
    <source>
        <dbReference type="ARBA" id="ARBA00022801"/>
    </source>
</evidence>
<dbReference type="CDD" id="cd16030">
    <property type="entry name" value="iduronate-2-sulfatase"/>
    <property type="match status" value="1"/>
</dbReference>
<comment type="similarity">
    <text evidence="2">Belongs to the sulfatase family.</text>
</comment>
<keyword evidence="3" id="KW-0479">Metal-binding</keyword>
<dbReference type="Pfam" id="PF00884">
    <property type="entry name" value="Sulfatase"/>
    <property type="match status" value="1"/>
</dbReference>
<dbReference type="InterPro" id="IPR035874">
    <property type="entry name" value="IDS"/>
</dbReference>
<evidence type="ECO:0000256" key="1">
    <source>
        <dbReference type="ARBA" id="ARBA00001913"/>
    </source>
</evidence>